<evidence type="ECO:0000256" key="5">
    <source>
        <dbReference type="ARBA" id="ARBA00022821"/>
    </source>
</evidence>
<evidence type="ECO:0000259" key="7">
    <source>
        <dbReference type="Pfam" id="PF23559"/>
    </source>
</evidence>
<dbReference type="Pfam" id="PF23559">
    <property type="entry name" value="WHD_DRP"/>
    <property type="match status" value="1"/>
</dbReference>
<comment type="similarity">
    <text evidence="1">Belongs to the disease resistance NB-LRR family.</text>
</comment>
<keyword evidence="6" id="KW-0067">ATP-binding</keyword>
<dbReference type="GO" id="GO:0005524">
    <property type="term" value="F:ATP binding"/>
    <property type="evidence" value="ECO:0007669"/>
    <property type="project" value="UniProtKB-KW"/>
</dbReference>
<sequence>MRRLHYKNRQKEQLSFEEVGKEIAKKCRGVPLAAKALGSLMCLKNQKSEWSFIRDCAMWDLMGHEDGAGILSALRLSYEYLPTHLKQCFAYCSIFPKGYRINKNTLICLWMAEGFLPSSENMPPEEVGNGYFIELLWLSFFQNVRRDFDGNMVEFDMHDLVHDLAKSVAGVDCLTTDLARNLSVASLICLLNLEALILKQCNHLTQLPAEIRKLVNLKHLDIYGCTSLNMLPGGIGQMRSLQTLPIYIVSNTAGSDISELQRLDLHGELMIKNLENLSNDICAKNANLKGKKHIRFLKLIWEQVEEMETRENVERVVESLQPNSDLRKLHIEGYIGANFPSWSMTTYLVHIGELSLLKCHRCVEVPQLGKLPFLEVLTVDGMDSAMYFCGSYGEMDSAIHFASLKQLTLRNMPCLLECISKESQFRDRLLWTWDFEVLVHYGCHNIILEKGIQSLQFLQYASLSDCRNLTTLPMTMQHLTFLRTLHIWSCSEMYMLPEWLGDLVSLRELELWYCENLSSLPESVKKLTKLQFLSIWGCPNLGLRCKKDVGEDWHNIKHIPFIKINDPYIQAMTGN</sequence>
<keyword evidence="5" id="KW-0611">Plant defense</keyword>
<dbReference type="Gene3D" id="3.80.10.10">
    <property type="entry name" value="Ribonuclease Inhibitor"/>
    <property type="match status" value="3"/>
</dbReference>
<dbReference type="AlphaFoldDB" id="A0A2G3AKU7"/>
<evidence type="ECO:0000313" key="10">
    <source>
        <dbReference type="EMBL" id="PHT94830.1"/>
    </source>
</evidence>
<dbReference type="Gene3D" id="1.10.8.430">
    <property type="entry name" value="Helical domain of apoptotic protease-activating factors"/>
    <property type="match status" value="1"/>
</dbReference>
<proteinExistence type="inferred from homology"/>
<evidence type="ECO:0000313" key="11">
    <source>
        <dbReference type="Proteomes" id="UP000222542"/>
    </source>
</evidence>
<dbReference type="OMA" id="INDIVCM"/>
<dbReference type="Proteomes" id="UP000222542">
    <property type="component" value="Unassembled WGS sequence"/>
</dbReference>
<keyword evidence="3" id="KW-0677">Repeat</keyword>
<dbReference type="InterPro" id="IPR058922">
    <property type="entry name" value="WHD_DRP"/>
</dbReference>
<reference evidence="10 11" key="1">
    <citation type="journal article" date="2014" name="Nat. Genet.">
        <title>Genome sequence of the hot pepper provides insights into the evolution of pungency in Capsicum species.</title>
        <authorList>
            <person name="Kim S."/>
            <person name="Park M."/>
            <person name="Yeom S.I."/>
            <person name="Kim Y.M."/>
            <person name="Lee J.M."/>
            <person name="Lee H.A."/>
            <person name="Seo E."/>
            <person name="Choi J."/>
            <person name="Cheong K."/>
            <person name="Kim K.T."/>
            <person name="Jung K."/>
            <person name="Lee G.W."/>
            <person name="Oh S.K."/>
            <person name="Bae C."/>
            <person name="Kim S.B."/>
            <person name="Lee H.Y."/>
            <person name="Kim S.Y."/>
            <person name="Kim M.S."/>
            <person name="Kang B.C."/>
            <person name="Jo Y.D."/>
            <person name="Yang H.B."/>
            <person name="Jeong H.J."/>
            <person name="Kang W.H."/>
            <person name="Kwon J.K."/>
            <person name="Shin C."/>
            <person name="Lim J.Y."/>
            <person name="Park J.H."/>
            <person name="Huh J.H."/>
            <person name="Kim J.S."/>
            <person name="Kim B.D."/>
            <person name="Cohen O."/>
            <person name="Paran I."/>
            <person name="Suh M.C."/>
            <person name="Lee S.B."/>
            <person name="Kim Y.K."/>
            <person name="Shin Y."/>
            <person name="Noh S.J."/>
            <person name="Park J."/>
            <person name="Seo Y.S."/>
            <person name="Kwon S.Y."/>
            <person name="Kim H.A."/>
            <person name="Park J.M."/>
            <person name="Kim H.J."/>
            <person name="Choi S.B."/>
            <person name="Bosland P.W."/>
            <person name="Reeves G."/>
            <person name="Jo S.H."/>
            <person name="Lee B.W."/>
            <person name="Cho H.T."/>
            <person name="Choi H.S."/>
            <person name="Lee M.S."/>
            <person name="Yu Y."/>
            <person name="Do Choi Y."/>
            <person name="Park B.S."/>
            <person name="van Deynze A."/>
            <person name="Ashrafi H."/>
            <person name="Hill T."/>
            <person name="Kim W.T."/>
            <person name="Pai H.S."/>
            <person name="Ahn H.K."/>
            <person name="Yeam I."/>
            <person name="Giovannoni J.J."/>
            <person name="Rose J.K."/>
            <person name="Sorensen I."/>
            <person name="Lee S.J."/>
            <person name="Kim R.W."/>
            <person name="Choi I.Y."/>
            <person name="Choi B.S."/>
            <person name="Lim J.S."/>
            <person name="Lee Y.H."/>
            <person name="Choi D."/>
        </authorList>
    </citation>
    <scope>NUCLEOTIDE SEQUENCE [LARGE SCALE GENOMIC DNA]</scope>
    <source>
        <strain evidence="11">cv. CM334</strain>
    </source>
</reference>
<dbReference type="GO" id="GO:0043531">
    <property type="term" value="F:ADP binding"/>
    <property type="evidence" value="ECO:0007669"/>
    <property type="project" value="InterPro"/>
</dbReference>
<dbReference type="InterPro" id="IPR055414">
    <property type="entry name" value="LRR_R13L4/SHOC2-like"/>
</dbReference>
<feature type="domain" description="Disease resistance protein winged helix" evidence="7">
    <location>
        <begin position="94"/>
        <end position="165"/>
    </location>
</feature>
<feature type="domain" description="Disease resistance R13L4/SHOC-2-like LRR" evidence="8">
    <location>
        <begin position="448"/>
        <end position="564"/>
    </location>
</feature>
<evidence type="ECO:0000259" key="9">
    <source>
        <dbReference type="Pfam" id="PF25019"/>
    </source>
</evidence>
<protein>
    <submittedName>
        <fullName evidence="10">Uncharacterized protein</fullName>
    </submittedName>
</protein>
<gene>
    <name evidence="10" type="ORF">T459_02712</name>
</gene>
<dbReference type="STRING" id="4072.A0A2G3AKU7"/>
<dbReference type="SMR" id="A0A2G3AKU7"/>
<comment type="caution">
    <text evidence="10">The sequence shown here is derived from an EMBL/GenBank/DDBJ whole genome shotgun (WGS) entry which is preliminary data.</text>
</comment>
<dbReference type="EMBL" id="AYRZ02000001">
    <property type="protein sequence ID" value="PHT94830.1"/>
    <property type="molecule type" value="Genomic_DNA"/>
</dbReference>
<name>A0A2G3AKU7_CAPAN</name>
<dbReference type="SUPFAM" id="SSF52058">
    <property type="entry name" value="L domain-like"/>
    <property type="match status" value="1"/>
</dbReference>
<keyword evidence="11" id="KW-1185">Reference proteome</keyword>
<evidence type="ECO:0000256" key="4">
    <source>
        <dbReference type="ARBA" id="ARBA00022741"/>
    </source>
</evidence>
<evidence type="ECO:0000256" key="6">
    <source>
        <dbReference type="ARBA" id="ARBA00022840"/>
    </source>
</evidence>
<evidence type="ECO:0000256" key="2">
    <source>
        <dbReference type="ARBA" id="ARBA00022614"/>
    </source>
</evidence>
<organism evidence="10 11">
    <name type="scientific">Capsicum annuum</name>
    <name type="common">Capsicum pepper</name>
    <dbReference type="NCBI Taxonomy" id="4072"/>
    <lineage>
        <taxon>Eukaryota</taxon>
        <taxon>Viridiplantae</taxon>
        <taxon>Streptophyta</taxon>
        <taxon>Embryophyta</taxon>
        <taxon>Tracheophyta</taxon>
        <taxon>Spermatophyta</taxon>
        <taxon>Magnoliopsida</taxon>
        <taxon>eudicotyledons</taxon>
        <taxon>Gunneridae</taxon>
        <taxon>Pentapetalae</taxon>
        <taxon>asterids</taxon>
        <taxon>lamiids</taxon>
        <taxon>Solanales</taxon>
        <taxon>Solanaceae</taxon>
        <taxon>Solanoideae</taxon>
        <taxon>Capsiceae</taxon>
        <taxon>Capsicum</taxon>
    </lineage>
</organism>
<dbReference type="InterPro" id="IPR042197">
    <property type="entry name" value="Apaf_helical"/>
</dbReference>
<evidence type="ECO:0000259" key="8">
    <source>
        <dbReference type="Pfam" id="PF23598"/>
    </source>
</evidence>
<dbReference type="PANTHER" id="PTHR36766:SF48">
    <property type="entry name" value="DISEASE RESISTANCE PROTEIN RGA3"/>
    <property type="match status" value="1"/>
</dbReference>
<dbReference type="GO" id="GO:0006952">
    <property type="term" value="P:defense response"/>
    <property type="evidence" value="ECO:0007669"/>
    <property type="project" value="UniProtKB-KW"/>
</dbReference>
<dbReference type="Pfam" id="PF23598">
    <property type="entry name" value="LRR_14"/>
    <property type="match status" value="1"/>
</dbReference>
<dbReference type="Gramene" id="PHT94830">
    <property type="protein sequence ID" value="PHT94830"/>
    <property type="gene ID" value="T459_02712"/>
</dbReference>
<feature type="domain" description="R13L1/DRL21-like LRR repeat region" evidence="9">
    <location>
        <begin position="257"/>
        <end position="382"/>
    </location>
</feature>
<dbReference type="InterPro" id="IPR027417">
    <property type="entry name" value="P-loop_NTPase"/>
</dbReference>
<dbReference type="Gene3D" id="1.10.10.10">
    <property type="entry name" value="Winged helix-like DNA-binding domain superfamily/Winged helix DNA-binding domain"/>
    <property type="match status" value="1"/>
</dbReference>
<dbReference type="InterPro" id="IPR036388">
    <property type="entry name" value="WH-like_DNA-bd_sf"/>
</dbReference>
<dbReference type="FunFam" id="1.10.10.10:FF:000322">
    <property type="entry name" value="Probable disease resistance protein At1g63360"/>
    <property type="match status" value="1"/>
</dbReference>
<keyword evidence="4" id="KW-0547">Nucleotide-binding</keyword>
<dbReference type="PANTHER" id="PTHR36766">
    <property type="entry name" value="PLANT BROAD-SPECTRUM MILDEW RESISTANCE PROTEIN RPW8"/>
    <property type="match status" value="1"/>
</dbReference>
<dbReference type="InterPro" id="IPR032675">
    <property type="entry name" value="LRR_dom_sf"/>
</dbReference>
<dbReference type="InterPro" id="IPR056789">
    <property type="entry name" value="LRR_R13L1-DRL21"/>
</dbReference>
<dbReference type="PRINTS" id="PR00364">
    <property type="entry name" value="DISEASERSIST"/>
</dbReference>
<evidence type="ECO:0000256" key="1">
    <source>
        <dbReference type="ARBA" id="ARBA00008894"/>
    </source>
</evidence>
<evidence type="ECO:0000256" key="3">
    <source>
        <dbReference type="ARBA" id="ARBA00022737"/>
    </source>
</evidence>
<accession>A0A2G3AKU7</accession>
<dbReference type="Pfam" id="PF25019">
    <property type="entry name" value="LRR_R13L1-DRL21"/>
    <property type="match status" value="1"/>
</dbReference>
<keyword evidence="2" id="KW-0433">Leucine-rich repeat</keyword>
<reference evidence="10 11" key="2">
    <citation type="journal article" date="2017" name="Genome Biol.">
        <title>New reference genome sequences of hot pepper reveal the massive evolution of plant disease-resistance genes by retroduplication.</title>
        <authorList>
            <person name="Kim S."/>
            <person name="Park J."/>
            <person name="Yeom S.I."/>
            <person name="Kim Y.M."/>
            <person name="Seo E."/>
            <person name="Kim K.T."/>
            <person name="Kim M.S."/>
            <person name="Lee J.M."/>
            <person name="Cheong K."/>
            <person name="Shin H.S."/>
            <person name="Kim S.B."/>
            <person name="Han K."/>
            <person name="Lee J."/>
            <person name="Park M."/>
            <person name="Lee H.A."/>
            <person name="Lee H.Y."/>
            <person name="Lee Y."/>
            <person name="Oh S."/>
            <person name="Lee J.H."/>
            <person name="Choi E."/>
            <person name="Choi E."/>
            <person name="Lee S.E."/>
            <person name="Jeon J."/>
            <person name="Kim H."/>
            <person name="Choi G."/>
            <person name="Song H."/>
            <person name="Lee J."/>
            <person name="Lee S.C."/>
            <person name="Kwon J.K."/>
            <person name="Lee H.Y."/>
            <person name="Koo N."/>
            <person name="Hong Y."/>
            <person name="Kim R.W."/>
            <person name="Kang W.H."/>
            <person name="Huh J.H."/>
            <person name="Kang B.C."/>
            <person name="Yang T.J."/>
            <person name="Lee Y.H."/>
            <person name="Bennetzen J.L."/>
            <person name="Choi D."/>
        </authorList>
    </citation>
    <scope>NUCLEOTIDE SEQUENCE [LARGE SCALE GENOMIC DNA]</scope>
    <source>
        <strain evidence="11">cv. CM334</strain>
    </source>
</reference>
<dbReference type="SUPFAM" id="SSF52540">
    <property type="entry name" value="P-loop containing nucleoside triphosphate hydrolases"/>
    <property type="match status" value="1"/>
</dbReference>